<dbReference type="EMBL" id="VPFL01000012">
    <property type="protein sequence ID" value="TXF11562.1"/>
    <property type="molecule type" value="Genomic_DNA"/>
</dbReference>
<dbReference type="AlphaFoldDB" id="A0A5C7EH14"/>
<name>A0A5C7EH14_9PROT</name>
<proteinExistence type="predicted"/>
<dbReference type="InParanoid" id="A0A5C7EH14"/>
<sequence>MHVKKPQWSAMPVLDVRNLSPEIVSRLADDYDALCDKELLALAKLDVDPIRARIDDALSDALGLPDLAPLRELLAREPGLTGTSLSRKPEQTEMFSGVKDARGAAAQLRLI</sequence>
<keyword evidence="3" id="KW-1185">Reference proteome</keyword>
<reference evidence="2 3" key="1">
    <citation type="submission" date="2019-08" db="EMBL/GenBank/DDBJ databases">
        <title>Pelomicrobium methylotrophicum gen. nov., sp. nov. a moderately thermophilic, facultatively anaerobic, lithoautotrophic and methylotrophic bacterium isolated from a terrestrial mud volcano.</title>
        <authorList>
            <person name="Slobodkina G.B."/>
            <person name="Merkel A.Y."/>
            <person name="Slobodkin A.I."/>
        </authorList>
    </citation>
    <scope>NUCLEOTIDE SEQUENCE [LARGE SCALE GENOMIC DNA]</scope>
    <source>
        <strain evidence="2 3">SM250</strain>
    </source>
</reference>
<comment type="caution">
    <text evidence="2">The sequence shown here is derived from an EMBL/GenBank/DDBJ whole genome shotgun (WGS) entry which is preliminary data.</text>
</comment>
<evidence type="ECO:0000313" key="3">
    <source>
        <dbReference type="Proteomes" id="UP000321201"/>
    </source>
</evidence>
<evidence type="ECO:0000256" key="1">
    <source>
        <dbReference type="SAM" id="MobiDB-lite"/>
    </source>
</evidence>
<feature type="region of interest" description="Disordered" evidence="1">
    <location>
        <begin position="80"/>
        <end position="99"/>
    </location>
</feature>
<dbReference type="Proteomes" id="UP000321201">
    <property type="component" value="Unassembled WGS sequence"/>
</dbReference>
<evidence type="ECO:0000313" key="2">
    <source>
        <dbReference type="EMBL" id="TXF11562.1"/>
    </source>
</evidence>
<accession>A0A5C7EH14</accession>
<organism evidence="2 3">
    <name type="scientific">Pelomicrobium methylotrophicum</name>
    <dbReference type="NCBI Taxonomy" id="2602750"/>
    <lineage>
        <taxon>Bacteria</taxon>
        <taxon>Pseudomonadati</taxon>
        <taxon>Pseudomonadota</taxon>
        <taxon>Hydrogenophilia</taxon>
        <taxon>Hydrogenophilia incertae sedis</taxon>
        <taxon>Pelomicrobium</taxon>
    </lineage>
</organism>
<protein>
    <submittedName>
        <fullName evidence="2">Uncharacterized protein</fullName>
    </submittedName>
</protein>
<gene>
    <name evidence="2" type="ORF">FR698_09490</name>
</gene>